<dbReference type="InterPro" id="IPR000608">
    <property type="entry name" value="UBC"/>
</dbReference>
<gene>
    <name evidence="4" type="ORF">SAMD00023353_1001090</name>
</gene>
<protein>
    <submittedName>
        <fullName evidence="4">Putative ubiquitin-conjugating enzyme E2 Z-like</fullName>
    </submittedName>
</protein>
<keyword evidence="1" id="KW-0808">Transferase</keyword>
<evidence type="ECO:0000256" key="1">
    <source>
        <dbReference type="ARBA" id="ARBA00022679"/>
    </source>
</evidence>
<dbReference type="Proteomes" id="UP000054516">
    <property type="component" value="Unassembled WGS sequence"/>
</dbReference>
<dbReference type="InterPro" id="IPR016135">
    <property type="entry name" value="UBQ-conjugating_enzyme/RWD"/>
</dbReference>
<dbReference type="EMBL" id="DF977455">
    <property type="protein sequence ID" value="GAP85405.2"/>
    <property type="molecule type" value="Genomic_DNA"/>
</dbReference>
<organism evidence="4">
    <name type="scientific">Rosellinia necatrix</name>
    <name type="common">White root-rot fungus</name>
    <dbReference type="NCBI Taxonomy" id="77044"/>
    <lineage>
        <taxon>Eukaryota</taxon>
        <taxon>Fungi</taxon>
        <taxon>Dikarya</taxon>
        <taxon>Ascomycota</taxon>
        <taxon>Pezizomycotina</taxon>
        <taxon>Sordariomycetes</taxon>
        <taxon>Xylariomycetidae</taxon>
        <taxon>Xylariales</taxon>
        <taxon>Xylariaceae</taxon>
        <taxon>Rosellinia</taxon>
    </lineage>
</organism>
<dbReference type="PROSITE" id="PS50127">
    <property type="entry name" value="UBC_2"/>
    <property type="match status" value="1"/>
</dbReference>
<evidence type="ECO:0000256" key="2">
    <source>
        <dbReference type="ARBA" id="ARBA00022786"/>
    </source>
</evidence>
<proteinExistence type="predicted"/>
<dbReference type="OMA" id="CHARIGR"/>
<dbReference type="Pfam" id="PF00179">
    <property type="entry name" value="UQ_con"/>
    <property type="match status" value="1"/>
</dbReference>
<evidence type="ECO:0000313" key="4">
    <source>
        <dbReference type="EMBL" id="GAP85405.2"/>
    </source>
</evidence>
<dbReference type="GO" id="GO:0016740">
    <property type="term" value="F:transferase activity"/>
    <property type="evidence" value="ECO:0007669"/>
    <property type="project" value="UniProtKB-KW"/>
</dbReference>
<dbReference type="PANTHER" id="PTHR46116">
    <property type="entry name" value="(E3-INDEPENDENT) E2 UBIQUITIN-CONJUGATING ENZYME"/>
    <property type="match status" value="1"/>
</dbReference>
<keyword evidence="2" id="KW-0833">Ubl conjugation pathway</keyword>
<sequence length="252" mass="28668">MGVFAGTFRIMSSYATKMIMTESVELVKEKEQFKVIFKEENILEFDAFITGPEDSVYRHKLLKLRFHVPERYPMVPPKVTFIQHTGGRIHPNLYVEGKVCLSILGTWPGDPWSASFNIYTILASIRGLLDFEPYRHEPGSEDDPNYNKFVQFVTWRALLLDHVDRETEQPSKDFINEFLREHATGIIEDIEAEKELNKDVPYMSNPYSEWVFKPDYDRLLREMKGVIAAANAAADAAPDAATDAAADAAANA</sequence>
<evidence type="ECO:0000259" key="3">
    <source>
        <dbReference type="PROSITE" id="PS50127"/>
    </source>
</evidence>
<dbReference type="STRING" id="77044.A0A1W2TBT9"/>
<dbReference type="AlphaFoldDB" id="A0A1W2TBT9"/>
<keyword evidence="5" id="KW-1185">Reference proteome</keyword>
<dbReference type="Gene3D" id="3.10.110.10">
    <property type="entry name" value="Ubiquitin Conjugating Enzyme"/>
    <property type="match status" value="1"/>
</dbReference>
<name>A0A1W2TBT9_ROSNE</name>
<dbReference type="SMART" id="SM00212">
    <property type="entry name" value="UBCc"/>
    <property type="match status" value="1"/>
</dbReference>
<reference evidence="4" key="1">
    <citation type="submission" date="2016-03" db="EMBL/GenBank/DDBJ databases">
        <title>Draft genome sequence of Rosellinia necatrix.</title>
        <authorList>
            <person name="Kanematsu S."/>
        </authorList>
    </citation>
    <scope>NUCLEOTIDE SEQUENCE [LARGE SCALE GENOMIC DNA]</scope>
    <source>
        <strain evidence="4">W97</strain>
    </source>
</reference>
<dbReference type="SUPFAM" id="SSF54495">
    <property type="entry name" value="UBC-like"/>
    <property type="match status" value="1"/>
</dbReference>
<dbReference type="OrthoDB" id="47801at2759"/>
<accession>A0A1W2TBT9</accession>
<feature type="domain" description="UBC core" evidence="3">
    <location>
        <begin position="14"/>
        <end position="168"/>
    </location>
</feature>
<evidence type="ECO:0000313" key="5">
    <source>
        <dbReference type="Proteomes" id="UP000054516"/>
    </source>
</evidence>